<gene>
    <name evidence="4" type="ORF">E7272_06895</name>
</gene>
<dbReference type="Gene3D" id="3.40.50.300">
    <property type="entry name" value="P-loop containing nucleotide triphosphate hydrolases"/>
    <property type="match status" value="2"/>
</dbReference>
<keyword evidence="2" id="KW-1133">Transmembrane helix</keyword>
<dbReference type="PANTHER" id="PTHR41259:SF1">
    <property type="entry name" value="DOUBLE-STRAND BREAK REPAIR RAD50 ATPASE, PUTATIVE-RELATED"/>
    <property type="match status" value="1"/>
</dbReference>
<proteinExistence type="predicted"/>
<evidence type="ECO:0000256" key="2">
    <source>
        <dbReference type="SAM" id="Phobius"/>
    </source>
</evidence>
<dbReference type="AlphaFoldDB" id="A0A927UAZ8"/>
<protein>
    <recommendedName>
        <fullName evidence="3">Rad50/SbcC-type AAA domain-containing protein</fullName>
    </recommendedName>
</protein>
<feature type="domain" description="Rad50/SbcC-type AAA" evidence="3">
    <location>
        <begin position="7"/>
        <end position="261"/>
    </location>
</feature>
<feature type="coiled-coil region" evidence="1">
    <location>
        <begin position="217"/>
        <end position="251"/>
    </location>
</feature>
<feature type="transmembrane region" description="Helical" evidence="2">
    <location>
        <begin position="456"/>
        <end position="475"/>
    </location>
</feature>
<dbReference type="InterPro" id="IPR027417">
    <property type="entry name" value="P-loop_NTPase"/>
</dbReference>
<sequence length="890" mass="102784">MKLISCYIAHFGKITEFKYDFNQGFNSILQENGWGKTTFSVFIKAMFYGLEYSPNTKKKLLERNHYLPWDGSLCGGNIVFSVKDRQYRIERTFGKTDRDDTFALYDNVTGLESTDFTEDIGEELFKVDRDSFEKSVYIPQLSLGTAMTDSLNAKMGNLTSARDDISNFDMALKSVKEARVEYTRNSKINPGKLFGTKLEINKCREEYEKLPAIEESVEAMSCLIEEKQDNLDKLNDEKAKLAEQIQLQSKKEQELGAYRIHKENLLSEEQKISDLDNFFAVGVPSDEEIVMLEQTERDLAVHERAYKALLEDVEKEEPAFEKPFLDRIPDDSEFAIWNKMAANLSELRAKAEHSKLSEESAKQLTELRFFFDKLVPTDEQLAHVERQTTQITGLQARISQSNERLITLKAEQEANEKINKRNTVTVWHILGTILLIIFILTGAVFTSYMANEIGRIVEIVSIAASVLDVLALIISGRRTHKRKLRESSDYEDRIEQEEDELEMSKLELRELEEECEDFLSHFLLTRASTMQENVYEIRRKLDQYRHLLEEENARHQEAEGTLDELADLQLELYTKIQPFASCYGINLYDMGGEYEFLAQLKKDADRYAKYLESQEELAAHENSIRTMTADIENILRRFPVDESLRRAEAIQSIGLKKHAYEAIKGRIDELKEEIAKFEAAFDVNEDVQSVDDLQQRQSELDEQIMELNKQLIQEKENLSQALEEVERLSDISDQIERLEVKEKEYRKEADILGKTEDFLNRARESFQAKYMQPLQNGLHKYLSLIDGPDGTKSGYAIDDFELDMDLNIKLTYSGSTKGAEYLSQGYQDLVALCSRLALVDVLYPEEKPILILDDPFTNLDDKKIKESLKLLHTIAGERQTVYFTCHDSRL</sequence>
<dbReference type="PANTHER" id="PTHR41259">
    <property type="entry name" value="DOUBLE-STRAND BREAK REPAIR RAD50 ATPASE, PUTATIVE-RELATED"/>
    <property type="match status" value="1"/>
</dbReference>
<evidence type="ECO:0000313" key="4">
    <source>
        <dbReference type="EMBL" id="MBE5919558.1"/>
    </source>
</evidence>
<keyword evidence="2" id="KW-0472">Membrane</keyword>
<dbReference type="GO" id="GO:0006302">
    <property type="term" value="P:double-strand break repair"/>
    <property type="evidence" value="ECO:0007669"/>
    <property type="project" value="InterPro"/>
</dbReference>
<evidence type="ECO:0000256" key="1">
    <source>
        <dbReference type="SAM" id="Coils"/>
    </source>
</evidence>
<organism evidence="4 5">
    <name type="scientific">Pseudobutyrivibrio ruminis</name>
    <dbReference type="NCBI Taxonomy" id="46206"/>
    <lineage>
        <taxon>Bacteria</taxon>
        <taxon>Bacillati</taxon>
        <taxon>Bacillota</taxon>
        <taxon>Clostridia</taxon>
        <taxon>Lachnospirales</taxon>
        <taxon>Lachnospiraceae</taxon>
        <taxon>Pseudobutyrivibrio</taxon>
    </lineage>
</organism>
<feature type="transmembrane region" description="Helical" evidence="2">
    <location>
        <begin position="426"/>
        <end position="450"/>
    </location>
</feature>
<dbReference type="InterPro" id="IPR038729">
    <property type="entry name" value="Rad50/SbcC_AAA"/>
</dbReference>
<accession>A0A927UAZ8</accession>
<keyword evidence="1" id="KW-0175">Coiled coil</keyword>
<dbReference type="Pfam" id="PF13476">
    <property type="entry name" value="AAA_23"/>
    <property type="match status" value="1"/>
</dbReference>
<evidence type="ECO:0000313" key="5">
    <source>
        <dbReference type="Proteomes" id="UP000766246"/>
    </source>
</evidence>
<reference evidence="4" key="1">
    <citation type="submission" date="2019-04" db="EMBL/GenBank/DDBJ databases">
        <title>Evolution of Biomass-Degrading Anaerobic Consortia Revealed by Metagenomics.</title>
        <authorList>
            <person name="Peng X."/>
        </authorList>
    </citation>
    <scope>NUCLEOTIDE SEQUENCE</scope>
    <source>
        <strain evidence="4">SIG311</strain>
    </source>
</reference>
<dbReference type="EMBL" id="SVER01000015">
    <property type="protein sequence ID" value="MBE5919558.1"/>
    <property type="molecule type" value="Genomic_DNA"/>
</dbReference>
<dbReference type="CDD" id="cd00267">
    <property type="entry name" value="ABC_ATPase"/>
    <property type="match status" value="1"/>
</dbReference>
<dbReference type="SUPFAM" id="SSF52540">
    <property type="entry name" value="P-loop containing nucleoside triphosphate hydrolases"/>
    <property type="match status" value="2"/>
</dbReference>
<dbReference type="GO" id="GO:0016887">
    <property type="term" value="F:ATP hydrolysis activity"/>
    <property type="evidence" value="ECO:0007669"/>
    <property type="project" value="InterPro"/>
</dbReference>
<feature type="coiled-coil region" evidence="1">
    <location>
        <begin position="480"/>
        <end position="568"/>
    </location>
</feature>
<keyword evidence="2" id="KW-0812">Transmembrane</keyword>
<name>A0A927UAZ8_9FIRM</name>
<feature type="coiled-coil region" evidence="1">
    <location>
        <begin position="597"/>
        <end position="755"/>
    </location>
</feature>
<dbReference type="Proteomes" id="UP000766246">
    <property type="component" value="Unassembled WGS sequence"/>
</dbReference>
<comment type="caution">
    <text evidence="4">The sequence shown here is derived from an EMBL/GenBank/DDBJ whole genome shotgun (WGS) entry which is preliminary data.</text>
</comment>
<evidence type="ECO:0000259" key="3">
    <source>
        <dbReference type="Pfam" id="PF13476"/>
    </source>
</evidence>